<dbReference type="InterPro" id="IPR034690">
    <property type="entry name" value="Endolysin_T4_type"/>
</dbReference>
<proteinExistence type="inferred from homology"/>
<dbReference type="Pfam" id="PF00959">
    <property type="entry name" value="Phage_lysozyme"/>
    <property type="match status" value="1"/>
</dbReference>
<dbReference type="RefSeq" id="WP_236309801.1">
    <property type="nucleotide sequence ID" value="NZ_WKED01000055.1"/>
</dbReference>
<dbReference type="GO" id="GO:0016787">
    <property type="term" value="F:hydrolase activity"/>
    <property type="evidence" value="ECO:0007669"/>
    <property type="project" value="UniProtKB-KW"/>
</dbReference>
<dbReference type="Gene3D" id="1.10.530.40">
    <property type="match status" value="1"/>
</dbReference>
<keyword evidence="7" id="KW-0732">Signal</keyword>
<evidence type="ECO:0000256" key="7">
    <source>
        <dbReference type="SAM" id="SignalP"/>
    </source>
</evidence>
<reference evidence="8 9" key="1">
    <citation type="submission" date="2019-11" db="EMBL/GenBank/DDBJ databases">
        <title>Epiphytic Pseudomonas syringae from cherry orchards.</title>
        <authorList>
            <person name="Hulin M.T."/>
        </authorList>
    </citation>
    <scope>NUCLEOTIDE SEQUENCE [LARGE SCALE GENOMIC DNA]</scope>
    <source>
        <strain evidence="8 9">PA-6-5B</strain>
    </source>
</reference>
<dbReference type="InterPro" id="IPR002196">
    <property type="entry name" value="Glyco_hydro_24"/>
</dbReference>
<evidence type="ECO:0000313" key="9">
    <source>
        <dbReference type="Proteomes" id="UP000814003"/>
    </source>
</evidence>
<organism evidence="8 9">
    <name type="scientific">Pseudomonas gessardii</name>
    <dbReference type="NCBI Taxonomy" id="78544"/>
    <lineage>
        <taxon>Bacteria</taxon>
        <taxon>Pseudomonadati</taxon>
        <taxon>Pseudomonadota</taxon>
        <taxon>Gammaproteobacteria</taxon>
        <taxon>Pseudomonadales</taxon>
        <taxon>Pseudomonadaceae</taxon>
        <taxon>Pseudomonas</taxon>
    </lineage>
</organism>
<accession>A0ABS9FBF6</accession>
<protein>
    <recommendedName>
        <fullName evidence="6">Lysozyme</fullName>
        <ecNumber evidence="6">3.2.1.17</ecNumber>
    </recommendedName>
</protein>
<evidence type="ECO:0000256" key="2">
    <source>
        <dbReference type="ARBA" id="ARBA00022529"/>
    </source>
</evidence>
<sequence length="183" mass="19452">MTLIKRIIAAATLSLAAAGYTVNETGLPAPVERAAITAALMVMTPEQEGTKFKAYPDTGGVWTICTGHTGGVQRGDVATPELCAAYLQDDLAFAVDFVMKTVPQAPLLCKISLADMVYNVGRAAVAKSTMVRLFQAGDPVGAANAFMKWVYVAGQNCLIKASNCYGIVLRRMLQRDLCLEGTT</sequence>
<comment type="catalytic activity">
    <reaction evidence="1 6">
        <text>Hydrolysis of (1-&gt;4)-beta-linkages between N-acetylmuramic acid and N-acetyl-D-glucosamine residues in a peptidoglycan and between N-acetyl-D-glucosamine residues in chitodextrins.</text>
        <dbReference type="EC" id="3.2.1.17"/>
    </reaction>
</comment>
<keyword evidence="2 6" id="KW-0929">Antimicrobial</keyword>
<dbReference type="PANTHER" id="PTHR38107">
    <property type="match status" value="1"/>
</dbReference>
<dbReference type="EC" id="3.2.1.17" evidence="6"/>
<dbReference type="InterPro" id="IPR023346">
    <property type="entry name" value="Lysozyme-like_dom_sf"/>
</dbReference>
<keyword evidence="5 6" id="KW-0326">Glycosidase</keyword>
<dbReference type="SUPFAM" id="SSF53955">
    <property type="entry name" value="Lysozyme-like"/>
    <property type="match status" value="1"/>
</dbReference>
<evidence type="ECO:0000313" key="8">
    <source>
        <dbReference type="EMBL" id="MCF5109694.1"/>
    </source>
</evidence>
<name>A0ABS9FBF6_9PSED</name>
<gene>
    <name evidence="8" type="ORF">GIW56_22960</name>
</gene>
<comment type="caution">
    <text evidence="8">The sequence shown here is derived from an EMBL/GenBank/DDBJ whole genome shotgun (WGS) entry which is preliminary data.</text>
</comment>
<evidence type="ECO:0000256" key="6">
    <source>
        <dbReference type="RuleBase" id="RU003788"/>
    </source>
</evidence>
<dbReference type="InterPro" id="IPR051018">
    <property type="entry name" value="Bacteriophage_GH24"/>
</dbReference>
<dbReference type="EMBL" id="WKED01000055">
    <property type="protein sequence ID" value="MCF5109694.1"/>
    <property type="molecule type" value="Genomic_DNA"/>
</dbReference>
<evidence type="ECO:0000256" key="1">
    <source>
        <dbReference type="ARBA" id="ARBA00000632"/>
    </source>
</evidence>
<evidence type="ECO:0000256" key="5">
    <source>
        <dbReference type="ARBA" id="ARBA00023295"/>
    </source>
</evidence>
<evidence type="ECO:0000256" key="4">
    <source>
        <dbReference type="ARBA" id="ARBA00022801"/>
    </source>
</evidence>
<comment type="similarity">
    <text evidence="6">Belongs to the glycosyl hydrolase 24 family.</text>
</comment>
<dbReference type="CDD" id="cd16900">
    <property type="entry name" value="endolysin_R21-like"/>
    <property type="match status" value="1"/>
</dbReference>
<keyword evidence="4 6" id="KW-0378">Hydrolase</keyword>
<keyword evidence="9" id="KW-1185">Reference proteome</keyword>
<keyword evidence="3 6" id="KW-0081">Bacteriolytic enzyme</keyword>
<evidence type="ECO:0000256" key="3">
    <source>
        <dbReference type="ARBA" id="ARBA00022638"/>
    </source>
</evidence>
<dbReference type="PANTHER" id="PTHR38107:SF3">
    <property type="entry name" value="LYSOZYME RRRD-RELATED"/>
    <property type="match status" value="1"/>
</dbReference>
<feature type="chain" id="PRO_5045640804" description="Lysozyme" evidence="7">
    <location>
        <begin position="17"/>
        <end position="183"/>
    </location>
</feature>
<dbReference type="InterPro" id="IPR023347">
    <property type="entry name" value="Lysozyme_dom_sf"/>
</dbReference>
<dbReference type="Proteomes" id="UP000814003">
    <property type="component" value="Unassembled WGS sequence"/>
</dbReference>
<dbReference type="HAMAP" id="MF_04110">
    <property type="entry name" value="ENDOLYSIN_T4"/>
    <property type="match status" value="1"/>
</dbReference>
<feature type="signal peptide" evidence="7">
    <location>
        <begin position="1"/>
        <end position="16"/>
    </location>
</feature>